<evidence type="ECO:0000256" key="2">
    <source>
        <dbReference type="ARBA" id="ARBA00022448"/>
    </source>
</evidence>
<dbReference type="SUPFAM" id="SSF52540">
    <property type="entry name" value="P-loop containing nucleoside triphosphate hydrolases"/>
    <property type="match status" value="2"/>
</dbReference>
<feature type="transmembrane region" description="Helical" evidence="10">
    <location>
        <begin position="1153"/>
        <end position="1174"/>
    </location>
</feature>
<dbReference type="PROSITE" id="PS00211">
    <property type="entry name" value="ABC_TRANSPORTER_1"/>
    <property type="match status" value="1"/>
</dbReference>
<keyword evidence="3 10" id="KW-0812">Transmembrane</keyword>
<comment type="subcellular location">
    <subcellularLocation>
        <location evidence="1">Membrane</location>
        <topology evidence="1">Multi-pass membrane protein</topology>
    </subcellularLocation>
</comment>
<feature type="transmembrane region" description="Helical" evidence="10">
    <location>
        <begin position="381"/>
        <end position="398"/>
    </location>
</feature>
<evidence type="ECO:0000256" key="5">
    <source>
        <dbReference type="ARBA" id="ARBA00022840"/>
    </source>
</evidence>
<protein>
    <submittedName>
        <fullName evidence="13">Multidrug resistance protein MDR</fullName>
    </submittedName>
</protein>
<dbReference type="Pfam" id="PF00005">
    <property type="entry name" value="ABC_tran"/>
    <property type="match status" value="2"/>
</dbReference>
<keyword evidence="5" id="KW-0067">ATP-binding</keyword>
<feature type="domain" description="ABC transporter" evidence="11">
    <location>
        <begin position="614"/>
        <end position="841"/>
    </location>
</feature>
<dbReference type="EMBL" id="JAQQWN010000004">
    <property type="protein sequence ID" value="KAK8087708.1"/>
    <property type="molecule type" value="Genomic_DNA"/>
</dbReference>
<evidence type="ECO:0000256" key="9">
    <source>
        <dbReference type="SAM" id="MobiDB-lite"/>
    </source>
</evidence>
<feature type="domain" description="ABC transporter" evidence="11">
    <location>
        <begin position="1219"/>
        <end position="1466"/>
    </location>
</feature>
<dbReference type="InterPro" id="IPR017871">
    <property type="entry name" value="ABC_transporter-like_CS"/>
</dbReference>
<keyword evidence="14" id="KW-1185">Reference proteome</keyword>
<accession>A0ABR1WX33</accession>
<keyword evidence="6 10" id="KW-1133">Transmembrane helix</keyword>
<feature type="compositionally biased region" description="Low complexity" evidence="9">
    <location>
        <begin position="577"/>
        <end position="589"/>
    </location>
</feature>
<comment type="caution">
    <text evidence="13">The sequence shown here is derived from an EMBL/GenBank/DDBJ whole genome shotgun (WGS) entry which is preliminary data.</text>
</comment>
<dbReference type="Gene3D" id="3.40.50.300">
    <property type="entry name" value="P-loop containing nucleotide triphosphate hydrolases"/>
    <property type="match status" value="2"/>
</dbReference>
<dbReference type="Pfam" id="PF00664">
    <property type="entry name" value="ABC_membrane"/>
    <property type="match status" value="1"/>
</dbReference>
<feature type="transmembrane region" description="Helical" evidence="10">
    <location>
        <begin position="895"/>
        <end position="919"/>
    </location>
</feature>
<dbReference type="SUPFAM" id="SSF90123">
    <property type="entry name" value="ABC transporter transmembrane region"/>
    <property type="match status" value="2"/>
</dbReference>
<dbReference type="Gene3D" id="1.20.1560.10">
    <property type="entry name" value="ABC transporter type 1, transmembrane domain"/>
    <property type="match status" value="2"/>
</dbReference>
<dbReference type="PROSITE" id="PS50893">
    <property type="entry name" value="ABC_TRANSPORTER_2"/>
    <property type="match status" value="2"/>
</dbReference>
<dbReference type="InterPro" id="IPR044746">
    <property type="entry name" value="ABCC_6TM_D1"/>
</dbReference>
<dbReference type="PANTHER" id="PTHR24223:SF399">
    <property type="entry name" value="ABC TRANSPORTER ATNG"/>
    <property type="match status" value="1"/>
</dbReference>
<sequence length="1466" mass="160003">MCPDADNNVFGPWAGPLCRGGLDFTFPFELVFFTLLPTAAFISVALCRVWPDRRSESILCAPGRLRPFKLAILGVTAASSVAFLALTSLVHGPSPSLAIAAASVECLAILLTICLSSWQHKSSPRPSTVITLYFISNVILNLSTARTLWLIHGSSAITLVYVVEMCLKAGYVVAENVEKKGLLVDSARYSPEELAGPVSFNMFGWLWSLLHHGYTTLLTISLLIPLATDMRGESLAPDLRGMRDQLGRRSLLAQLVSRLRRACLLAIIPRLFLLGFTLAQPFLIFTTVEYISVPFDERVRDEGRLLVFAFLITFVGYSLSNALYWHLVNRLMMKVRGSLVALIYSSSFSSVRPIAGDTTSLTLMTVDVEKAMLAFEDLHELWVSLIHVAIAVYVLAVQMSWACIAPILVCIICLILTAPIAGKVGTAQKSWNAAVQVRINMTAAVLTHLKEIRLLGLGARAAAILRKLRKEEVEKSQLFRVLMVVVLTLSQVTVALGPFATFALYSIVLKTSHGGDLLPAQAFTSLSLVNLIASPIGTLVQAIPSFMAGMSSLSRIHAYVSANSLGLEAERGEKLYSDTADSTSSQSAAFDRDHKDEKHLTQIAEQKDDEAFVGSLKSASFGWEETNPVLKDIDVSIRKGSITAVLGPVGSGKSTLLLGLLDLVPFSSYSAKSMPRHVSFCPQDPWLVSGTIRRNIVCCGVYDPRWYNEVIDACCLVDDFKSFGDGDLKEAGNHGGNLSGGQKQRIALARAVYAQNKLLLLDDPLSGVDRASIHHIYTRLFSNNGLLRRHNATVLMCTSHKDSLVYSDNVLLLDGQGALTEVRDPARSLPEDMEISACPGTASDTHPQHSKNAETQTSPTMDGVALSESQADLGRKTGDIRVYWFYVLAAGRPSAALFLLFCVACAFCFQFTTIWVQWWSDAAGSSQQRPLGYYLGIFAALCFGCLVGLAFASWTLLVRMVSCAALRLHSRVLEAVFRAPVSYVSSVDHGSVLNRFNQDMQLIDYNLPMAGVNTYLFAAICVVQAIIICTAAKYVAIAIPFFLVIIVFVQRFYLKTSRQLRLLDIEAKSPLYENFQDTIRGQPSLRAYGESFGSFLVEDHRRVLDESQQPIYLLYKVQRWLALVLDLLVAGIAVLLVVVAVEGDRAMSGSDMGVALVSLTSFNNFLTLLIRFWASMETSLGAIARVRSFPSETPVAQGGVGAPALSSDGHAGPGAGGVVEFRNVTARHTQARSDGHQASGILGVDLTLEPGTKVAIVGRSVSGKSSLISSLLRLLPVEEGQILVDGVDISTLDQDIVQGRINAIAQASFFFPGQSLHDNLDPLAMPDGEVTRSHVDQSEWTRTITEVLENLNLWTEVQRRGGLQALYEPGAWSTGQLQLLGLARAILRHRLLELDPTSGWRILVLDEATSSVDGDTAALMRKHINNEFADYTVLSIVHNLEGVAEDMDRMVMMENGRIARDGKPWA</sequence>
<feature type="transmembrane region" description="Helical" evidence="10">
    <location>
        <begin position="130"/>
        <end position="151"/>
    </location>
</feature>
<keyword evidence="8" id="KW-0325">Glycoprotein</keyword>
<evidence type="ECO:0000256" key="3">
    <source>
        <dbReference type="ARBA" id="ARBA00022692"/>
    </source>
</evidence>
<dbReference type="InterPro" id="IPR044726">
    <property type="entry name" value="ABCC_6TM_D2"/>
</dbReference>
<evidence type="ECO:0000313" key="14">
    <source>
        <dbReference type="Proteomes" id="UP001433268"/>
    </source>
</evidence>
<evidence type="ECO:0000256" key="6">
    <source>
        <dbReference type="ARBA" id="ARBA00022989"/>
    </source>
</evidence>
<evidence type="ECO:0000256" key="1">
    <source>
        <dbReference type="ARBA" id="ARBA00004141"/>
    </source>
</evidence>
<dbReference type="CDD" id="cd18579">
    <property type="entry name" value="ABC_6TM_ABCC_D1"/>
    <property type="match status" value="1"/>
</dbReference>
<feature type="transmembrane region" description="Helical" evidence="10">
    <location>
        <begin position="262"/>
        <end position="285"/>
    </location>
</feature>
<dbReference type="InterPro" id="IPR003439">
    <property type="entry name" value="ABC_transporter-like_ATP-bd"/>
</dbReference>
<dbReference type="PANTHER" id="PTHR24223">
    <property type="entry name" value="ATP-BINDING CASSETTE SUB-FAMILY C"/>
    <property type="match status" value="1"/>
</dbReference>
<dbReference type="SMART" id="SM00382">
    <property type="entry name" value="AAA"/>
    <property type="match status" value="2"/>
</dbReference>
<feature type="transmembrane region" description="Helical" evidence="10">
    <location>
        <begin position="97"/>
        <end position="118"/>
    </location>
</feature>
<feature type="transmembrane region" description="Helical" evidence="10">
    <location>
        <begin position="70"/>
        <end position="91"/>
    </location>
</feature>
<feature type="transmembrane region" description="Helical" evidence="10">
    <location>
        <begin position="478"/>
        <end position="508"/>
    </location>
</feature>
<dbReference type="RefSeq" id="XP_066670602.1">
    <property type="nucleotide sequence ID" value="XM_066806984.1"/>
</dbReference>
<gene>
    <name evidence="13" type="ORF">PG997_002669</name>
</gene>
<dbReference type="InterPro" id="IPR011527">
    <property type="entry name" value="ABC1_TM_dom"/>
</dbReference>
<feature type="transmembrane region" description="Helical" evidence="10">
    <location>
        <begin position="1005"/>
        <end position="1028"/>
    </location>
</feature>
<dbReference type="Proteomes" id="UP001433268">
    <property type="component" value="Unassembled WGS sequence"/>
</dbReference>
<feature type="transmembrane region" description="Helical" evidence="10">
    <location>
        <begin position="528"/>
        <end position="547"/>
    </location>
</feature>
<feature type="transmembrane region" description="Helical" evidence="10">
    <location>
        <begin position="30"/>
        <end position="50"/>
    </location>
</feature>
<feature type="transmembrane region" description="Helical" evidence="10">
    <location>
        <begin position="205"/>
        <end position="227"/>
    </location>
</feature>
<name>A0ABR1WX33_9PEZI</name>
<evidence type="ECO:0000256" key="10">
    <source>
        <dbReference type="SAM" id="Phobius"/>
    </source>
</evidence>
<dbReference type="InterPro" id="IPR050173">
    <property type="entry name" value="ABC_transporter_C-like"/>
</dbReference>
<evidence type="ECO:0000256" key="8">
    <source>
        <dbReference type="ARBA" id="ARBA00023180"/>
    </source>
</evidence>
<organism evidence="13 14">
    <name type="scientific">Apiospora hydei</name>
    <dbReference type="NCBI Taxonomy" id="1337664"/>
    <lineage>
        <taxon>Eukaryota</taxon>
        <taxon>Fungi</taxon>
        <taxon>Dikarya</taxon>
        <taxon>Ascomycota</taxon>
        <taxon>Pezizomycotina</taxon>
        <taxon>Sordariomycetes</taxon>
        <taxon>Xylariomycetidae</taxon>
        <taxon>Amphisphaeriales</taxon>
        <taxon>Apiosporaceae</taxon>
        <taxon>Apiospora</taxon>
    </lineage>
</organism>
<evidence type="ECO:0000256" key="4">
    <source>
        <dbReference type="ARBA" id="ARBA00022741"/>
    </source>
</evidence>
<dbReference type="PROSITE" id="PS50929">
    <property type="entry name" value="ABC_TM1F"/>
    <property type="match status" value="2"/>
</dbReference>
<evidence type="ECO:0000313" key="13">
    <source>
        <dbReference type="EMBL" id="KAK8087708.1"/>
    </source>
</evidence>
<evidence type="ECO:0000259" key="11">
    <source>
        <dbReference type="PROSITE" id="PS50893"/>
    </source>
</evidence>
<keyword evidence="2" id="KW-0813">Transport</keyword>
<feature type="region of interest" description="Disordered" evidence="9">
    <location>
        <begin position="837"/>
        <end position="862"/>
    </location>
</feature>
<feature type="transmembrane region" description="Helical" evidence="10">
    <location>
        <begin position="305"/>
        <end position="327"/>
    </location>
</feature>
<dbReference type="InterPro" id="IPR003593">
    <property type="entry name" value="AAA+_ATPase"/>
</dbReference>
<evidence type="ECO:0000256" key="7">
    <source>
        <dbReference type="ARBA" id="ARBA00023136"/>
    </source>
</evidence>
<feature type="domain" description="ABC transmembrane type-1" evidence="12">
    <location>
        <begin position="896"/>
        <end position="1178"/>
    </location>
</feature>
<evidence type="ECO:0000259" key="12">
    <source>
        <dbReference type="PROSITE" id="PS50929"/>
    </source>
</evidence>
<feature type="transmembrane region" description="Helical" evidence="10">
    <location>
        <begin position="931"/>
        <end position="957"/>
    </location>
</feature>
<dbReference type="CDD" id="cd18580">
    <property type="entry name" value="ABC_6TM_ABCC_D2"/>
    <property type="match status" value="1"/>
</dbReference>
<feature type="transmembrane region" description="Helical" evidence="10">
    <location>
        <begin position="1034"/>
        <end position="1054"/>
    </location>
</feature>
<feature type="domain" description="ABC transmembrane type-1" evidence="12">
    <location>
        <begin position="271"/>
        <end position="548"/>
    </location>
</feature>
<keyword evidence="4" id="KW-0547">Nucleotide-binding</keyword>
<keyword evidence="7 10" id="KW-0472">Membrane</keyword>
<feature type="region of interest" description="Disordered" evidence="9">
    <location>
        <begin position="576"/>
        <end position="597"/>
    </location>
</feature>
<reference evidence="13 14" key="1">
    <citation type="submission" date="2023-01" db="EMBL/GenBank/DDBJ databases">
        <title>Analysis of 21 Apiospora genomes using comparative genomics revels a genus with tremendous synthesis potential of carbohydrate active enzymes and secondary metabolites.</title>
        <authorList>
            <person name="Sorensen T."/>
        </authorList>
    </citation>
    <scope>NUCLEOTIDE SEQUENCE [LARGE SCALE GENOMIC DNA]</scope>
    <source>
        <strain evidence="13 14">CBS 114990</strain>
    </source>
</reference>
<dbReference type="InterPro" id="IPR027417">
    <property type="entry name" value="P-loop_NTPase"/>
</dbReference>
<feature type="transmembrane region" description="Helical" evidence="10">
    <location>
        <begin position="1120"/>
        <end position="1141"/>
    </location>
</feature>
<dbReference type="GeneID" id="92040044"/>
<proteinExistence type="predicted"/>
<feature type="transmembrane region" description="Helical" evidence="10">
    <location>
        <begin position="404"/>
        <end position="422"/>
    </location>
</feature>
<dbReference type="InterPro" id="IPR036640">
    <property type="entry name" value="ABC1_TM_sf"/>
</dbReference>